<feature type="region of interest" description="Disordered" evidence="2">
    <location>
        <begin position="421"/>
        <end position="448"/>
    </location>
</feature>
<evidence type="ECO:0000256" key="2">
    <source>
        <dbReference type="SAM" id="MobiDB-lite"/>
    </source>
</evidence>
<keyword evidence="4" id="KW-1185">Reference proteome</keyword>
<dbReference type="Proteomes" id="UP001240236">
    <property type="component" value="Unassembled WGS sequence"/>
</dbReference>
<dbReference type="RefSeq" id="WP_307237216.1">
    <property type="nucleotide sequence ID" value="NZ_JAUSUZ010000001.1"/>
</dbReference>
<proteinExistence type="predicted"/>
<evidence type="ECO:0000313" key="3">
    <source>
        <dbReference type="EMBL" id="MDQ0365065.1"/>
    </source>
</evidence>
<evidence type="ECO:0000256" key="1">
    <source>
        <dbReference type="SAM" id="Coils"/>
    </source>
</evidence>
<protein>
    <recommendedName>
        <fullName evidence="5">TIGR02680 family protein</fullName>
    </recommendedName>
</protein>
<dbReference type="EMBL" id="JAUSUZ010000001">
    <property type="protein sequence ID" value="MDQ0365065.1"/>
    <property type="molecule type" value="Genomic_DNA"/>
</dbReference>
<dbReference type="Pfam" id="PF13558">
    <property type="entry name" value="SbcC_Walker_B"/>
    <property type="match status" value="1"/>
</dbReference>
<feature type="coiled-coil region" evidence="1">
    <location>
        <begin position="321"/>
        <end position="348"/>
    </location>
</feature>
<evidence type="ECO:0008006" key="5">
    <source>
        <dbReference type="Google" id="ProtNLM"/>
    </source>
</evidence>
<dbReference type="SUPFAM" id="SSF52540">
    <property type="entry name" value="P-loop containing nucleoside triphosphate hydrolases"/>
    <property type="match status" value="1"/>
</dbReference>
<dbReference type="InterPro" id="IPR027417">
    <property type="entry name" value="P-loop_NTPase"/>
</dbReference>
<organism evidence="3 4">
    <name type="scientific">Catenuloplanes indicus</name>
    <dbReference type="NCBI Taxonomy" id="137267"/>
    <lineage>
        <taxon>Bacteria</taxon>
        <taxon>Bacillati</taxon>
        <taxon>Actinomycetota</taxon>
        <taxon>Actinomycetes</taxon>
        <taxon>Micromonosporales</taxon>
        <taxon>Micromonosporaceae</taxon>
        <taxon>Catenuloplanes</taxon>
    </lineage>
</organism>
<accession>A0AAE3VY00</accession>
<reference evidence="3 4" key="1">
    <citation type="submission" date="2023-07" db="EMBL/GenBank/DDBJ databases">
        <title>Sequencing the genomes of 1000 actinobacteria strains.</title>
        <authorList>
            <person name="Klenk H.-P."/>
        </authorList>
    </citation>
    <scope>NUCLEOTIDE SEQUENCE [LARGE SCALE GENOMIC DNA]</scope>
    <source>
        <strain evidence="3 4">DSM 44709</strain>
    </source>
</reference>
<name>A0AAE3VY00_9ACTN</name>
<gene>
    <name evidence="3" type="ORF">J2S42_001734</name>
</gene>
<evidence type="ECO:0000313" key="4">
    <source>
        <dbReference type="Proteomes" id="UP001240236"/>
    </source>
</evidence>
<comment type="caution">
    <text evidence="3">The sequence shown here is derived from an EMBL/GenBank/DDBJ whole genome shotgun (WGS) entry which is preliminary data.</text>
</comment>
<sequence>MTTEMALTLFGEDDLVRPAGNADRFTTRWRLIGAGLSNVWRYGDLHLDAPSGRLLLRGPNGTGKTTALETLWPYLLDLNAQRLAAGKARPTSLALLMREGANGSKRRCGYVWLTLAAPQGEGVISYGVRLLYSESASPAVKVTPFTIPGVPLRDVPLYGPDRGFTSAEQFSDNIATAGGIVFTDEDAYVAHLASRLWATREREVVELANRIRAVRNPTLLGDVSPRAAADNLRDALPGVSDDIVSATADALAESESTRTAFEKDRRAAEALDRFAEAWSGHIVEIAGHALAALRHNISAHDKAVKDARAAVTKHAAAQTAWQDLDQQARNLRNEAKDLDSQLHALEESEPYKDAGRLADMQEKVAAQNRAADIAVRSFRREVSATADRATKLRTTAEDLAEDLATLSASARAVDADAMPGRSPLTWTTRPRPLLDIGDETADPGPQTTIDYDEQILDDTAENWKRLAGEYRRRGDAALLAIRDRVETTTAEAEAERCERVSRARRADADRDKTQLDLKAKAARTAAAHLLDDIDTWHDTNRALAPAVQAACREETSDATDAWYPPGTNELRDLEIAQVLTEAEQLAAAVTTAGRTAVSVLRHHSHLSAQEAKRLRARSKELRERARALRTGRLLPIPRPEWAGPAENGETFADALDWHPDITDPDVRARLENGLAASGLLGATLQADALHTPAWSVHATAQPAPASLADVLTVDPEHPHSHLAEQILRRIPLAATSTEGPAGLVIGRDGTYATGPLHGRPPGVDDPGQLRPAEYIGAKQRRQAALRHADALDADADTLDHDAGNHDTSASRAQHEAAQISGALHAYPSRVHAATAEAGRAAAASKAAESEETAKTAAEDAAAQRELARSLRLEWELRTRAQHLPIAVPALETLRDTAAGSAGTLENLTSQLTGRHRDRLRRLAQSAAEDTRATATLPAEHAAAATIADEARSLATLHRELVDAVGLDSNEALRKHSLAKTQRDHVGREIRRVDGLLQTADRERIQAEEKAGAATSRAAEATQPVNDACTGLRTLLAAPGVPDALLTDPAMADLPDDAHALADVAQKALHGRRTTSRKLLRERYDTCRADLAGLWTLDPDEPVDALDTYVLTHDSVAYTPPAAAAEGRYLRERAQAALSRAEESALQEFVIGRLPLAIGTAWVKIDDWIRDVNRKMQKAAASSGVGVRISKTLLKDLNAAELTVYRLACKESTRTAAQQTEVGDALQALIAAADGATMTERLTNAVDIRRWLDISYEIIRPDGQINRWTSKTGLSGGERRLVVLAPMLAAVAAYYDQLDTAGLRLTALDEVPAEVDERGREGLARYLADLDLDLICTSYLWDGAPGAWDGIDAWDLEAGPDTTVVAFPMLVRGPEPLPGDPMGA</sequence>
<keyword evidence="1" id="KW-0175">Coiled coil</keyword>